<dbReference type="AlphaFoldDB" id="A0A0A0EMF2"/>
<dbReference type="OrthoDB" id="5294130at2"/>
<protein>
    <recommendedName>
        <fullName evidence="3">UDP-N-acetylmuramate--alanine ligase</fullName>
    </recommendedName>
</protein>
<accession>A0A0A0EMF2</accession>
<proteinExistence type="predicted"/>
<evidence type="ECO:0000313" key="2">
    <source>
        <dbReference type="Proteomes" id="UP000030017"/>
    </source>
</evidence>
<reference evidence="1 2" key="1">
    <citation type="submission" date="2013-08" db="EMBL/GenBank/DDBJ databases">
        <title>Genome sequencing of Lysobacter.</title>
        <authorList>
            <person name="Zhang S."/>
            <person name="Wang G."/>
        </authorList>
    </citation>
    <scope>NUCLEOTIDE SEQUENCE [LARGE SCALE GENOMIC DNA]</scope>
    <source>
        <strain evidence="1 2">Ko07</strain>
    </source>
</reference>
<gene>
    <name evidence="1" type="ORF">N792_10680</name>
</gene>
<evidence type="ECO:0008006" key="3">
    <source>
        <dbReference type="Google" id="ProtNLM"/>
    </source>
</evidence>
<dbReference type="Proteomes" id="UP000030017">
    <property type="component" value="Unassembled WGS sequence"/>
</dbReference>
<evidence type="ECO:0000313" key="1">
    <source>
        <dbReference type="EMBL" id="KGM51574.1"/>
    </source>
</evidence>
<dbReference type="STRING" id="1122185.N792_10680"/>
<sequence>MARLAGQRHRLAQEAARLIAEDGLHDYQQARLKAAQRLGIADRACQPRHQDIEEALREYQRLFRPDTAAQSRRRREAALQAMAFFEPFQPRLAGAVLEGTADAHSPVELHLHDDDADAVARHLQQHAIPADSGSRRLRLDRQRSGEFPVWRFSADDIAFELTVLPLAQLRQPPLRATEGNPIPRASATRVRQLLADEDIGARGI</sequence>
<comment type="caution">
    <text evidence="1">The sequence shown here is derived from an EMBL/GenBank/DDBJ whole genome shotgun (WGS) entry which is preliminary data.</text>
</comment>
<organism evidence="1 2">
    <name type="scientific">Lysobacter concretionis Ko07 = DSM 16239</name>
    <dbReference type="NCBI Taxonomy" id="1122185"/>
    <lineage>
        <taxon>Bacteria</taxon>
        <taxon>Pseudomonadati</taxon>
        <taxon>Pseudomonadota</taxon>
        <taxon>Gammaproteobacteria</taxon>
        <taxon>Lysobacterales</taxon>
        <taxon>Lysobacteraceae</taxon>
        <taxon>Novilysobacter</taxon>
    </lineage>
</organism>
<dbReference type="EMBL" id="AVPS01000006">
    <property type="protein sequence ID" value="KGM51574.1"/>
    <property type="molecule type" value="Genomic_DNA"/>
</dbReference>
<name>A0A0A0EMF2_9GAMM</name>
<keyword evidence="2" id="KW-1185">Reference proteome</keyword>
<dbReference type="eggNOG" id="ENOG502Z9TC">
    <property type="taxonomic scope" value="Bacteria"/>
</dbReference>